<dbReference type="InterPro" id="IPR000873">
    <property type="entry name" value="AMP-dep_synth/lig_dom"/>
</dbReference>
<feature type="domain" description="AMP-dependent synthetase/ligase" evidence="5">
    <location>
        <begin position="8"/>
        <end position="356"/>
    </location>
</feature>
<sequence length="1050" mass="117530">MEQRLCDVANGSPDAIAVQGENVSLTYHELITQADIVVRALQDKGLESEESVCILLGPGAEQTVVQVAVIRAGGTCVPLDPGVPDIMLKDMLREIGLRVVITTKELASRVEEFEIILTEENPSGKAKMDANQNVSIIAGCDENHRSHILHTSGTTGKPKGVQIPSKAILHLATCLPVSVKATDNVSLFNNPGFDLSLFEMWVSLLSGATVVPIPKTTLTDPFGIKDFLKAQEVTVMIITTSLFNAIMMHSSPDVFGPIRHMIVAGEVPNAMTMRKALESNSPPKNLWNGYGPTEATCVSTLHRVTIEETQRETISAGAPVGQTKLYLLNRDDEKPVYDKEKPAEICIGGPGLSAGYIGRPKENDEKFIEINISGSEENRSPSPADRSPGGKTVRLYRTGDLGKWRESGKIVDYVGRTDNQVKHRGYRIELEQIEKVLEKHERVKAATVLQLQLDKSSMGKDFLAAFIIMEGEEANNDESTLNCMIEWLSSRLPPYMLPDTILQTSEFPRTPYGKVDRKALEEEARHRLSQKGKSDPEALKDSVEYRISGERDHERASNDFKGTLEKLHLLLQEIHPMAENFGPDDDLESLGLSSLDTAHFLGLINNKIRPLSMDQFRKQSTFSALAQLLSYDYKANYGPLELLQFEEDSHLADEFELIPNWKSEGRVFMTGGTGFLGGQILYRLLKMPNIKQVACLARGYPNKGISPLDRIRKNLERYDLWDEVELGPKLQKMVIALDGDITRPQLGMKETDYQWLVNWAPVVFHIAAKVNWCEPYKTHFAPNVIGTKNALRVAVDGRRKAFHYISSIDIWGVSGFILGTRAVSEDGPLKVHLASLAFDTGYAQSQWVADEMVQRLQNRGLPVTIYRPGFVVGDSKTAVGNPDDFFSRMVIGCIQLGYWPELPEQNMEFVTVDYVCDALLYIASNNDNVGRRFNLTSPDPQKITNMDRLHRLINEAGYPVKMVPYDDWIGKLKSWKALKESPLFSLMPLLTEPILRGATRLQTSKYSPTYECPNTLKVLADRPDIQFTRLSPELIKRFIEFWIKKGFHRI</sequence>
<evidence type="ECO:0000259" key="6">
    <source>
        <dbReference type="Pfam" id="PF07993"/>
    </source>
</evidence>
<evidence type="ECO:0000259" key="5">
    <source>
        <dbReference type="Pfam" id="PF00501"/>
    </source>
</evidence>
<dbReference type="PROSITE" id="PS00455">
    <property type="entry name" value="AMP_BINDING"/>
    <property type="match status" value="1"/>
</dbReference>
<dbReference type="InterPro" id="IPR020845">
    <property type="entry name" value="AMP-binding_CS"/>
</dbReference>
<feature type="region of interest" description="Disordered" evidence="4">
    <location>
        <begin position="372"/>
        <end position="393"/>
    </location>
</feature>
<organism evidence="7 8">
    <name type="scientific">Petromyces alliaceus</name>
    <name type="common">Aspergillus alliaceus</name>
    <dbReference type="NCBI Taxonomy" id="209559"/>
    <lineage>
        <taxon>Eukaryota</taxon>
        <taxon>Fungi</taxon>
        <taxon>Dikarya</taxon>
        <taxon>Ascomycota</taxon>
        <taxon>Pezizomycotina</taxon>
        <taxon>Eurotiomycetes</taxon>
        <taxon>Eurotiomycetidae</taxon>
        <taxon>Eurotiales</taxon>
        <taxon>Aspergillaceae</taxon>
        <taxon>Aspergillus</taxon>
        <taxon>Aspergillus subgen. Circumdati</taxon>
    </lineage>
</organism>
<keyword evidence="1" id="KW-0596">Phosphopantetheine</keyword>
<dbReference type="Pfam" id="PF00501">
    <property type="entry name" value="AMP-binding"/>
    <property type="match status" value="1"/>
</dbReference>
<dbReference type="Gene3D" id="2.30.38.10">
    <property type="entry name" value="Luciferase, Domain 3"/>
    <property type="match status" value="1"/>
</dbReference>
<evidence type="ECO:0000256" key="4">
    <source>
        <dbReference type="SAM" id="MobiDB-lite"/>
    </source>
</evidence>
<dbReference type="Proteomes" id="UP000541154">
    <property type="component" value="Unassembled WGS sequence"/>
</dbReference>
<dbReference type="Gene3D" id="3.40.50.980">
    <property type="match status" value="2"/>
</dbReference>
<dbReference type="Gene3D" id="3.30.300.30">
    <property type="match status" value="1"/>
</dbReference>
<feature type="domain" description="Thioester reductase (TE)" evidence="6">
    <location>
        <begin position="670"/>
        <end position="918"/>
    </location>
</feature>
<evidence type="ECO:0008006" key="9">
    <source>
        <dbReference type="Google" id="ProtNLM"/>
    </source>
</evidence>
<reference evidence="7 8" key="1">
    <citation type="submission" date="2019-04" db="EMBL/GenBank/DDBJ databases">
        <title>Aspergillus burnettii sp. nov., novel species from soil in southeast Queensland.</title>
        <authorList>
            <person name="Gilchrist C.L.M."/>
            <person name="Pitt J.I."/>
            <person name="Lange L."/>
            <person name="Lacey H.J."/>
            <person name="Vuong D."/>
            <person name="Midgley D.J."/>
            <person name="Greenfield P."/>
            <person name="Bradbury M."/>
            <person name="Lacey E."/>
            <person name="Busk P.K."/>
            <person name="Pilgaard B."/>
            <person name="Chooi Y.H."/>
            <person name="Piggott A.M."/>
        </authorList>
    </citation>
    <scope>NUCLEOTIDE SEQUENCE [LARGE SCALE GENOMIC DNA]</scope>
    <source>
        <strain evidence="7 8">FRR 5400</strain>
    </source>
</reference>
<keyword evidence="2" id="KW-0597">Phosphoprotein</keyword>
<dbReference type="InterPro" id="IPR013120">
    <property type="entry name" value="FAR_NAD-bd"/>
</dbReference>
<dbReference type="PANTHER" id="PTHR44845:SF6">
    <property type="entry name" value="BETA-ALANINE-ACTIVATING ENZYME"/>
    <property type="match status" value="1"/>
</dbReference>
<comment type="caution">
    <text evidence="7">The sequence shown here is derived from an EMBL/GenBank/DDBJ whole genome shotgun (WGS) entry which is preliminary data.</text>
</comment>
<evidence type="ECO:0000256" key="3">
    <source>
        <dbReference type="ARBA" id="ARBA00029454"/>
    </source>
</evidence>
<protein>
    <recommendedName>
        <fullName evidence="9">Carrier domain-containing protein</fullName>
    </recommendedName>
</protein>
<dbReference type="NCBIfam" id="TIGR01746">
    <property type="entry name" value="Thioester-redct"/>
    <property type="match status" value="1"/>
</dbReference>
<dbReference type="SUPFAM" id="SSF56801">
    <property type="entry name" value="Acetyl-CoA synthetase-like"/>
    <property type="match status" value="1"/>
</dbReference>
<dbReference type="Gene3D" id="3.40.50.720">
    <property type="entry name" value="NAD(P)-binding Rossmann-like Domain"/>
    <property type="match status" value="1"/>
</dbReference>
<evidence type="ECO:0000256" key="2">
    <source>
        <dbReference type="ARBA" id="ARBA00022553"/>
    </source>
</evidence>
<dbReference type="InterPro" id="IPR045851">
    <property type="entry name" value="AMP-bd_C_sf"/>
</dbReference>
<keyword evidence="8" id="KW-1185">Reference proteome</keyword>
<comment type="similarity">
    <text evidence="3">Belongs to the NRP synthetase family.</text>
</comment>
<evidence type="ECO:0000256" key="1">
    <source>
        <dbReference type="ARBA" id="ARBA00022450"/>
    </source>
</evidence>
<proteinExistence type="inferred from homology"/>
<dbReference type="InterPro" id="IPR036291">
    <property type="entry name" value="NAD(P)-bd_dom_sf"/>
</dbReference>
<dbReference type="EMBL" id="SPNV01000427">
    <property type="protein sequence ID" value="KAF5855481.1"/>
    <property type="molecule type" value="Genomic_DNA"/>
</dbReference>
<dbReference type="PANTHER" id="PTHR44845">
    <property type="entry name" value="CARRIER DOMAIN-CONTAINING PROTEIN"/>
    <property type="match status" value="1"/>
</dbReference>
<dbReference type="InterPro" id="IPR010080">
    <property type="entry name" value="Thioester_reductase-like_dom"/>
</dbReference>
<evidence type="ECO:0000313" key="7">
    <source>
        <dbReference type="EMBL" id="KAF5855481.1"/>
    </source>
</evidence>
<name>A0A8H6E0V5_PETAA</name>
<dbReference type="SUPFAM" id="SSF51735">
    <property type="entry name" value="NAD(P)-binding Rossmann-fold domains"/>
    <property type="match status" value="1"/>
</dbReference>
<gene>
    <name evidence="7" type="ORF">ETB97_009116</name>
</gene>
<dbReference type="Pfam" id="PF07993">
    <property type="entry name" value="NAD_binding_4"/>
    <property type="match status" value="1"/>
</dbReference>
<evidence type="ECO:0000313" key="8">
    <source>
        <dbReference type="Proteomes" id="UP000541154"/>
    </source>
</evidence>
<dbReference type="CDD" id="cd05235">
    <property type="entry name" value="SDR_e1"/>
    <property type="match status" value="1"/>
</dbReference>
<dbReference type="AlphaFoldDB" id="A0A8H6E0V5"/>
<dbReference type="CDD" id="cd05930">
    <property type="entry name" value="A_NRPS"/>
    <property type="match status" value="1"/>
</dbReference>
<accession>A0A8H6E0V5</accession>